<dbReference type="CDD" id="cd00093">
    <property type="entry name" value="HTH_XRE"/>
    <property type="match status" value="1"/>
</dbReference>
<gene>
    <name evidence="2" type="ordered locus">CA_P0040</name>
</gene>
<dbReference type="SMART" id="SM00028">
    <property type="entry name" value="TPR"/>
    <property type="match status" value="3"/>
</dbReference>
<dbReference type="PROSITE" id="PS50943">
    <property type="entry name" value="HTH_CROC1"/>
    <property type="match status" value="1"/>
</dbReference>
<dbReference type="AlphaFoldDB" id="Q97TQ8"/>
<feature type="domain" description="HTH cro/C1-type" evidence="1">
    <location>
        <begin position="13"/>
        <end position="74"/>
    </location>
</feature>
<dbReference type="SUPFAM" id="SSF47413">
    <property type="entry name" value="lambda repressor-like DNA-binding domains"/>
    <property type="match status" value="1"/>
</dbReference>
<sequence length="443" mass="52787">MVSYKILSVANKLKNIRDKYGLSQEDLAGNEITRNLISQIEHNKANLTRSAAEIMLKNLKKICDKKNVQVDEDINYLMEDEKSQAIKVLDKYIDDLRDLTIYKDNVFINKLREVEDFLVTWDFRDKKITIFELAGDYFSSTNDFYNASLYYEKAKALIDINIYSDNIVHILRKLSMTYYYMLRYQDDINCCEFALKQFKNMDEEYRCIFLFNSSLCYGQLKKYDLALKRLNEVESIIKNIDQNKYYEVLIQKAICYQWMKEYQKSLDIYNKLLESIDKSDYEKYLFILVNSSDIYVENSNFEKAESNLRIILENINNLNESSTLLPSTYLEMSRILKKLGYTKDAELYCLKSLNYAKRNTHYYLVNDIYGELLDIYKTLNVPEKVQTIKDEFFSNSSRDKNLNSKLMFKLLDFYFATNDIHSIKEIYDFSKNFIQERMINLCY</sequence>
<evidence type="ECO:0000313" key="2">
    <source>
        <dbReference type="EMBL" id="AAK76786.1"/>
    </source>
</evidence>
<dbReference type="Proteomes" id="UP000000814">
    <property type="component" value="Plasmid pSOL1"/>
</dbReference>
<proteinExistence type="predicted"/>
<reference evidence="2 3" key="1">
    <citation type="journal article" date="2001" name="J. Bacteriol.">
        <title>Genome sequence and comparative analysis of the solvent-producing bacterium Clostridium acetobutylicum.</title>
        <authorList>
            <person name="Nolling J."/>
            <person name="Breton G."/>
            <person name="Omelchenko M.V."/>
            <person name="Makarova K.S."/>
            <person name="Zeng Q."/>
            <person name="Gibson R."/>
            <person name="Lee H.M."/>
            <person name="Dubois J."/>
            <person name="Qiu D."/>
            <person name="Hitti J."/>
            <person name="Wolf Y.I."/>
            <person name="Tatusov R.L."/>
            <person name="Sabathe F."/>
            <person name="Doucette-Stamm L."/>
            <person name="Soucaille P."/>
            <person name="Daly M.J."/>
            <person name="Bennett G.N."/>
            <person name="Koonin E.V."/>
            <person name="Smith D.R."/>
        </authorList>
    </citation>
    <scope>NUCLEOTIDE SEQUENCE [LARGE SCALE GENOMIC DNA]</scope>
    <source>
        <strain evidence="3">ATCC 824 / DSM 792 / JCM 1419 / LMG 5710 / VKM B-1787</strain>
        <plasmid evidence="3">pSOL1</plasmid>
    </source>
</reference>
<dbReference type="PATRIC" id="fig|272562.8.peg.39"/>
<evidence type="ECO:0000313" key="3">
    <source>
        <dbReference type="Proteomes" id="UP000000814"/>
    </source>
</evidence>
<dbReference type="InterPro" id="IPR010982">
    <property type="entry name" value="Lambda_DNA-bd_dom_sf"/>
</dbReference>
<dbReference type="OrthoDB" id="1706248at2"/>
<evidence type="ECO:0000259" key="1">
    <source>
        <dbReference type="PROSITE" id="PS50943"/>
    </source>
</evidence>
<dbReference type="RefSeq" id="WP_010890725.1">
    <property type="nucleotide sequence ID" value="NC_001988.2"/>
</dbReference>
<dbReference type="Gene3D" id="1.25.40.10">
    <property type="entry name" value="Tetratricopeptide repeat domain"/>
    <property type="match status" value="2"/>
</dbReference>
<dbReference type="SUPFAM" id="SSF48452">
    <property type="entry name" value="TPR-like"/>
    <property type="match status" value="1"/>
</dbReference>
<dbReference type="EMBL" id="AE001438">
    <property type="protein sequence ID" value="AAK76786.1"/>
    <property type="molecule type" value="Genomic_DNA"/>
</dbReference>
<dbReference type="InterPro" id="IPR001387">
    <property type="entry name" value="Cro/C1-type_HTH"/>
</dbReference>
<protein>
    <submittedName>
        <fullName evidence="2">Xre family DNA-binding domain and TPR repeats containing protein</fullName>
    </submittedName>
</protein>
<dbReference type="HOGENOM" id="CLU_631208_0_0_9"/>
<dbReference type="SMART" id="SM00530">
    <property type="entry name" value="HTH_XRE"/>
    <property type="match status" value="1"/>
</dbReference>
<dbReference type="KEGG" id="cac:CA_P0040"/>
<keyword evidence="3" id="KW-1185">Reference proteome</keyword>
<keyword evidence="2" id="KW-0614">Plasmid</keyword>
<dbReference type="InterPro" id="IPR019734">
    <property type="entry name" value="TPR_rpt"/>
</dbReference>
<geneLocation type="plasmid" evidence="2 3">
    <name>pSOL1</name>
</geneLocation>
<dbReference type="GO" id="GO:0003677">
    <property type="term" value="F:DNA binding"/>
    <property type="evidence" value="ECO:0007669"/>
    <property type="project" value="UniProtKB-KW"/>
</dbReference>
<dbReference type="DNASU" id="1116045"/>
<name>Q97TQ8_CLOAB</name>
<organism evidence="2 3">
    <name type="scientific">Clostridium acetobutylicum (strain ATCC 824 / DSM 792 / JCM 1419 / IAM 19013 / LMG 5710 / NBRC 13948 / NRRL B-527 / VKM B-1787 / 2291 / W)</name>
    <dbReference type="NCBI Taxonomy" id="272562"/>
    <lineage>
        <taxon>Bacteria</taxon>
        <taxon>Bacillati</taxon>
        <taxon>Bacillota</taxon>
        <taxon>Clostridia</taxon>
        <taxon>Eubacteriales</taxon>
        <taxon>Clostridiaceae</taxon>
        <taxon>Clostridium</taxon>
    </lineage>
</organism>
<dbReference type="Gene3D" id="1.10.260.40">
    <property type="entry name" value="lambda repressor-like DNA-binding domains"/>
    <property type="match status" value="1"/>
</dbReference>
<keyword evidence="2" id="KW-0238">DNA-binding</keyword>
<dbReference type="InterPro" id="IPR011990">
    <property type="entry name" value="TPR-like_helical_dom_sf"/>
</dbReference>
<dbReference type="GeneID" id="45000273"/>
<accession>Q97TQ8</accession>